<comment type="caution">
    <text evidence="4">The sequence shown here is derived from an EMBL/GenBank/DDBJ whole genome shotgun (WGS) entry which is preliminary data.</text>
</comment>
<feature type="region of interest" description="Disordered" evidence="1">
    <location>
        <begin position="626"/>
        <end position="664"/>
    </location>
</feature>
<reference evidence="4" key="1">
    <citation type="journal article" date="2023" name="Microbiol Resour">
        <title>Genome Sequences of Rhodoplanes serenus and Two Thermotolerant Strains, Rhodoplanes tepidamans and 'Rhodoplanes cryptolactis,' Further Refine the Genus.</title>
        <authorList>
            <person name="Rayyan A.A."/>
            <person name="Kyndt J.A."/>
        </authorList>
    </citation>
    <scope>NUCLEOTIDE SEQUENCE</scope>
    <source>
        <strain evidence="4">DSM 9987</strain>
    </source>
</reference>
<name>A0ABT5J5B9_RHOTP</name>
<protein>
    <submittedName>
        <fullName evidence="4">Phage terminase large subunit family protein</fullName>
    </submittedName>
</protein>
<dbReference type="RefSeq" id="WP_272775624.1">
    <property type="nucleotide sequence ID" value="NZ_JAQQLI010000003.1"/>
</dbReference>
<evidence type="ECO:0000259" key="3">
    <source>
        <dbReference type="Pfam" id="PF20454"/>
    </source>
</evidence>
<evidence type="ECO:0000313" key="5">
    <source>
        <dbReference type="Proteomes" id="UP001165652"/>
    </source>
</evidence>
<evidence type="ECO:0000313" key="4">
    <source>
        <dbReference type="EMBL" id="MDC7784778.1"/>
    </source>
</evidence>
<evidence type="ECO:0000256" key="1">
    <source>
        <dbReference type="SAM" id="MobiDB-lite"/>
    </source>
</evidence>
<organism evidence="4 5">
    <name type="scientific">Rhodoplanes tepidamans</name>
    <name type="common">Rhodoplanes cryptolactis</name>
    <dbReference type="NCBI Taxonomy" id="200616"/>
    <lineage>
        <taxon>Bacteria</taxon>
        <taxon>Pseudomonadati</taxon>
        <taxon>Pseudomonadota</taxon>
        <taxon>Alphaproteobacteria</taxon>
        <taxon>Hyphomicrobiales</taxon>
        <taxon>Nitrobacteraceae</taxon>
        <taxon>Rhodoplanes</taxon>
    </lineage>
</organism>
<dbReference type="Proteomes" id="UP001165652">
    <property type="component" value="Unassembled WGS sequence"/>
</dbReference>
<keyword evidence="5" id="KW-1185">Reference proteome</keyword>
<dbReference type="Pfam" id="PF05876">
    <property type="entry name" value="GpA_ATPase"/>
    <property type="match status" value="1"/>
</dbReference>
<feature type="domain" description="Terminase large subunit GpA endonuclease" evidence="3">
    <location>
        <begin position="337"/>
        <end position="620"/>
    </location>
</feature>
<dbReference type="Pfam" id="PF20454">
    <property type="entry name" value="GpA_nuclease"/>
    <property type="match status" value="1"/>
</dbReference>
<dbReference type="InterPro" id="IPR046453">
    <property type="entry name" value="GpA_ATPase"/>
</dbReference>
<accession>A0ABT5J5B9</accession>
<reference evidence="4" key="2">
    <citation type="submission" date="2023-02" db="EMBL/GenBank/DDBJ databases">
        <authorList>
            <person name="Rayyan A."/>
            <person name="Meyer T."/>
            <person name="Kyndt J.A."/>
        </authorList>
    </citation>
    <scope>NUCLEOTIDE SEQUENCE</scope>
    <source>
        <strain evidence="4">DSM 9987</strain>
    </source>
</reference>
<sequence length="664" mass="73671">MTSSIDLPILPSRAPESWGRLARLLRPSRPQTPDQWAAENREYPRSAAVPGRRDPYLTPYVVEPARRIAASDRKRVVWVMGAQSGKTETFLDVAGQRLDQRPAPILYVGPNDQFLREQFEPRVMALLDEAPSLADKVARGKRMTRTRKVIAGVPWRLASAQSSSALKSDPFALALVDEYDEMVANIRGQGDPLGLIERRGDTYADFCCAVVSTPTIGTVKSVQDEASGLDFWDVMPADDIESPIWRLWQQGTRHHWCWPCPHCGDYFVPRFDLLRWPEGASPAEAAKATYIECPHCGGVVEEQHKADMNERGRYVAPGQAVDREGVVSGEPRDAATISFWTSGLASPFVAFGDRVRVYLEAVAMADSDMVQTAVNAGFGELYARGGIHLKEWEAVAKLRQPYRMGEVPSGVLRLTMAVDVQKNRLVYSIRGWGARATSWQIESGELAGYTDEQTVWGDLADLITGTWGGLPISLVLIDSGFRPNKVSEGSANIVYDFCRRFSRLTRPTKGHPTLDAPIKRSRLKVTVPGQRMQVPVELINLDTDFWKSRLHERLAWPFGQPGSFTIAGDSTDDYCKQLVSEVRQLTPGGRAEWVQVSKNNHFLDCEAMNEAAGHLLNMQRVPLGAGRRAETPPETEVPAETPPPAATAKATRNRMADLAARLNR</sequence>
<dbReference type="EMBL" id="JAQQLI010000003">
    <property type="protein sequence ID" value="MDC7784778.1"/>
    <property type="molecule type" value="Genomic_DNA"/>
</dbReference>
<dbReference type="InterPro" id="IPR046454">
    <property type="entry name" value="GpA_endonuclease"/>
</dbReference>
<proteinExistence type="predicted"/>
<evidence type="ECO:0000259" key="2">
    <source>
        <dbReference type="Pfam" id="PF05876"/>
    </source>
</evidence>
<gene>
    <name evidence="4" type="ORF">PQJ73_03700</name>
</gene>
<feature type="domain" description="Phage terminase large subunit GpA ATPase" evidence="2">
    <location>
        <begin position="48"/>
        <end position="313"/>
    </location>
</feature>